<evidence type="ECO:0000313" key="2">
    <source>
        <dbReference type="Proteomes" id="UP000351155"/>
    </source>
</evidence>
<accession>A0A484XQ94</accession>
<dbReference type="AlphaFoldDB" id="A0A484XQ94"/>
<organism evidence="1 2">
    <name type="scientific">Enterobacter cancerogenus</name>
    <dbReference type="NCBI Taxonomy" id="69218"/>
    <lineage>
        <taxon>Bacteria</taxon>
        <taxon>Pseudomonadati</taxon>
        <taxon>Pseudomonadota</taxon>
        <taxon>Gammaproteobacteria</taxon>
        <taxon>Enterobacterales</taxon>
        <taxon>Enterobacteriaceae</taxon>
        <taxon>Enterobacter</taxon>
        <taxon>Enterobacter cloacae complex</taxon>
    </lineage>
</organism>
<proteinExistence type="predicted"/>
<sequence>MLDMMQDDNGVILNGGDLVLDGGIDGIAQQCEIRVGMNKGEWWLDESMGIPWFFGVMGQKLPVSLVGKMIADEGVKTEGVTDLRITRGENIAGKTVITFDVYVGQESKGLAINGN</sequence>
<gene>
    <name evidence="1" type="ORF">NCTC12126_02380</name>
</gene>
<dbReference type="Proteomes" id="UP000351155">
    <property type="component" value="Unassembled WGS sequence"/>
</dbReference>
<evidence type="ECO:0000313" key="1">
    <source>
        <dbReference type="EMBL" id="VFS25964.1"/>
    </source>
</evidence>
<protein>
    <submittedName>
        <fullName evidence="1">Uncharacterized protein</fullName>
    </submittedName>
</protein>
<reference evidence="1 2" key="1">
    <citation type="submission" date="2019-03" db="EMBL/GenBank/DDBJ databases">
        <authorList>
            <consortium name="Pathogen Informatics"/>
        </authorList>
    </citation>
    <scope>NUCLEOTIDE SEQUENCE [LARGE SCALE GENOMIC DNA]</scope>
    <source>
        <strain evidence="1 2">NCTC12126</strain>
    </source>
</reference>
<name>A0A484XQ94_9ENTR</name>
<dbReference type="EMBL" id="CAADIW010000021">
    <property type="protein sequence ID" value="VFS25964.1"/>
    <property type="molecule type" value="Genomic_DNA"/>
</dbReference>